<dbReference type="KEGG" id="tmn:UCRPA7_7186"/>
<feature type="region of interest" description="Disordered" evidence="1">
    <location>
        <begin position="318"/>
        <end position="407"/>
    </location>
</feature>
<evidence type="ECO:0000256" key="1">
    <source>
        <dbReference type="SAM" id="MobiDB-lite"/>
    </source>
</evidence>
<protein>
    <submittedName>
        <fullName evidence="2">Uncharacterized protein</fullName>
    </submittedName>
</protein>
<dbReference type="EMBL" id="KB933272">
    <property type="protein sequence ID" value="EON97252.1"/>
    <property type="molecule type" value="Genomic_DNA"/>
</dbReference>
<name>R8BD85_PHAM7</name>
<feature type="compositionally biased region" description="Basic and acidic residues" evidence="1">
    <location>
        <begin position="184"/>
        <end position="198"/>
    </location>
</feature>
<feature type="compositionally biased region" description="Polar residues" evidence="1">
    <location>
        <begin position="7"/>
        <end position="20"/>
    </location>
</feature>
<feature type="region of interest" description="Disordered" evidence="1">
    <location>
        <begin position="151"/>
        <end position="224"/>
    </location>
</feature>
<dbReference type="HOGENOM" id="CLU_571327_0_0_1"/>
<feature type="region of interest" description="Disordered" evidence="1">
    <location>
        <begin position="1"/>
        <end position="22"/>
    </location>
</feature>
<reference evidence="3" key="1">
    <citation type="journal article" date="2013" name="Genome Announc.">
        <title>Draft genome sequence of the ascomycete Phaeoacremonium aleophilum strain UCR-PA7, a causal agent of the esca disease complex in grapevines.</title>
        <authorList>
            <person name="Blanco-Ulate B."/>
            <person name="Rolshausen P."/>
            <person name="Cantu D."/>
        </authorList>
    </citation>
    <scope>NUCLEOTIDE SEQUENCE [LARGE SCALE GENOMIC DNA]</scope>
    <source>
        <strain evidence="3">UCR-PA7</strain>
    </source>
</reference>
<dbReference type="Proteomes" id="UP000014074">
    <property type="component" value="Unassembled WGS sequence"/>
</dbReference>
<feature type="compositionally biased region" description="Basic and acidic residues" evidence="1">
    <location>
        <begin position="167"/>
        <end position="176"/>
    </location>
</feature>
<organism evidence="2 3">
    <name type="scientific">Phaeoacremonium minimum (strain UCR-PA7)</name>
    <name type="common">Esca disease fungus</name>
    <name type="synonym">Togninia minima</name>
    <dbReference type="NCBI Taxonomy" id="1286976"/>
    <lineage>
        <taxon>Eukaryota</taxon>
        <taxon>Fungi</taxon>
        <taxon>Dikarya</taxon>
        <taxon>Ascomycota</taxon>
        <taxon>Pezizomycotina</taxon>
        <taxon>Sordariomycetes</taxon>
        <taxon>Sordariomycetidae</taxon>
        <taxon>Togniniales</taxon>
        <taxon>Togniniaceae</taxon>
        <taxon>Phaeoacremonium</taxon>
    </lineage>
</organism>
<proteinExistence type="predicted"/>
<sequence>MDKSHAGENTSGKLNAQDSHGSMVKLAKPLTAMAREALANKTMKLMRKRARLRKKLTKLINAEIKPTAGQKSPAHGNTGILTRMERLARRERRHMLSRIKMLEERDKLYRWDPTDERALDLDLVRSLLSSFRQVLYSELRVDEIPFPSAFSTEEGTSASILPAPNASKEKNKEKLDVVSQSQSKELDNEREQRSETTDPGKGNPRRAIDETAGSEQESDESDLRYDQLRVKEMLSGLAYDDLVYDAEPTKGKRVIDHGLWMSGALQDVPDSSNICPCNHDNMPETPHSPSRVTTPVKSAIKKNGEIKPSILGRKVTFQENPLGGSRTVINDKQPSSPTYPYSVTHTGKEPVTTNSEDARAKVSKKKKHHTKRNTSIDQSSGSSKKAEKSTRHKIRQSSRHEKVNGLNTPAKNDLVQVLGVTPEVSHLASFLARLSKSAPAKLPGGGSNLDALRREDRIILETERQIWLRRMGYNDFVD</sequence>
<evidence type="ECO:0000313" key="2">
    <source>
        <dbReference type="EMBL" id="EON97252.1"/>
    </source>
</evidence>
<feature type="compositionally biased region" description="Basic residues" evidence="1">
    <location>
        <begin position="361"/>
        <end position="372"/>
    </location>
</feature>
<keyword evidence="3" id="KW-1185">Reference proteome</keyword>
<gene>
    <name evidence="2" type="ORF">UCRPA7_7186</name>
</gene>
<accession>R8BD85</accession>
<feature type="compositionally biased region" description="Polar residues" evidence="1">
    <location>
        <begin position="327"/>
        <end position="355"/>
    </location>
</feature>
<evidence type="ECO:0000313" key="3">
    <source>
        <dbReference type="Proteomes" id="UP000014074"/>
    </source>
</evidence>
<dbReference type="GeneID" id="19327921"/>
<dbReference type="AlphaFoldDB" id="R8BD85"/>
<dbReference type="RefSeq" id="XP_007917911.1">
    <property type="nucleotide sequence ID" value="XM_007919720.1"/>
</dbReference>